<evidence type="ECO:0000256" key="2">
    <source>
        <dbReference type="ARBA" id="ARBA00023125"/>
    </source>
</evidence>
<evidence type="ECO:0000313" key="6">
    <source>
        <dbReference type="EMBL" id="MFD2247371.1"/>
    </source>
</evidence>
<accession>A0ABW5CY80</accession>
<dbReference type="Pfam" id="PF00072">
    <property type="entry name" value="Response_reg"/>
    <property type="match status" value="1"/>
</dbReference>
<dbReference type="PROSITE" id="PS50043">
    <property type="entry name" value="HTH_LUXR_2"/>
    <property type="match status" value="1"/>
</dbReference>
<dbReference type="InterPro" id="IPR039420">
    <property type="entry name" value="WalR-like"/>
</dbReference>
<evidence type="ECO:0000259" key="4">
    <source>
        <dbReference type="PROSITE" id="PS50043"/>
    </source>
</evidence>
<protein>
    <submittedName>
        <fullName evidence="6">Response regulator</fullName>
    </submittedName>
</protein>
<dbReference type="Proteomes" id="UP001597374">
    <property type="component" value="Unassembled WGS sequence"/>
</dbReference>
<dbReference type="SUPFAM" id="SSF52172">
    <property type="entry name" value="CheY-like"/>
    <property type="match status" value="1"/>
</dbReference>
<keyword evidence="1 3" id="KW-0597">Phosphoprotein</keyword>
<organism evidence="6 7">
    <name type="scientific">Pontibacter ruber</name>
    <dbReference type="NCBI Taxonomy" id="1343895"/>
    <lineage>
        <taxon>Bacteria</taxon>
        <taxon>Pseudomonadati</taxon>
        <taxon>Bacteroidota</taxon>
        <taxon>Cytophagia</taxon>
        <taxon>Cytophagales</taxon>
        <taxon>Hymenobacteraceae</taxon>
        <taxon>Pontibacter</taxon>
    </lineage>
</organism>
<evidence type="ECO:0000259" key="5">
    <source>
        <dbReference type="PROSITE" id="PS50110"/>
    </source>
</evidence>
<keyword evidence="7" id="KW-1185">Reference proteome</keyword>
<dbReference type="InterPro" id="IPR016032">
    <property type="entry name" value="Sig_transdc_resp-reg_C-effctor"/>
</dbReference>
<dbReference type="PANTHER" id="PTHR43214">
    <property type="entry name" value="TWO-COMPONENT RESPONSE REGULATOR"/>
    <property type="match status" value="1"/>
</dbReference>
<evidence type="ECO:0000256" key="3">
    <source>
        <dbReference type="PROSITE-ProRule" id="PRU00169"/>
    </source>
</evidence>
<proteinExistence type="predicted"/>
<feature type="domain" description="HTH luxR-type" evidence="4">
    <location>
        <begin position="149"/>
        <end position="214"/>
    </location>
</feature>
<dbReference type="SMART" id="SM00421">
    <property type="entry name" value="HTH_LUXR"/>
    <property type="match status" value="1"/>
</dbReference>
<dbReference type="Gene3D" id="3.40.50.2300">
    <property type="match status" value="1"/>
</dbReference>
<dbReference type="InterPro" id="IPR001789">
    <property type="entry name" value="Sig_transdc_resp-reg_receiver"/>
</dbReference>
<keyword evidence="2" id="KW-0238">DNA-binding</keyword>
<evidence type="ECO:0000313" key="7">
    <source>
        <dbReference type="Proteomes" id="UP001597374"/>
    </source>
</evidence>
<dbReference type="EMBL" id="JBHUIM010000002">
    <property type="protein sequence ID" value="MFD2247371.1"/>
    <property type="molecule type" value="Genomic_DNA"/>
</dbReference>
<evidence type="ECO:0000256" key="1">
    <source>
        <dbReference type="ARBA" id="ARBA00022553"/>
    </source>
</evidence>
<reference evidence="7" key="1">
    <citation type="journal article" date="2019" name="Int. J. Syst. Evol. Microbiol.">
        <title>The Global Catalogue of Microorganisms (GCM) 10K type strain sequencing project: providing services to taxonomists for standard genome sequencing and annotation.</title>
        <authorList>
            <consortium name="The Broad Institute Genomics Platform"/>
            <consortium name="The Broad Institute Genome Sequencing Center for Infectious Disease"/>
            <person name="Wu L."/>
            <person name="Ma J."/>
        </authorList>
    </citation>
    <scope>NUCLEOTIDE SEQUENCE [LARGE SCALE GENOMIC DNA]</scope>
    <source>
        <strain evidence="7">CGMCC 4.1782</strain>
    </source>
</reference>
<dbReference type="Pfam" id="PF00196">
    <property type="entry name" value="GerE"/>
    <property type="match status" value="1"/>
</dbReference>
<dbReference type="PRINTS" id="PR00038">
    <property type="entry name" value="HTHLUXR"/>
</dbReference>
<dbReference type="PROSITE" id="PS50110">
    <property type="entry name" value="RESPONSE_REGULATORY"/>
    <property type="match status" value="1"/>
</dbReference>
<feature type="domain" description="Response regulatory" evidence="5">
    <location>
        <begin position="3"/>
        <end position="119"/>
    </location>
</feature>
<dbReference type="CDD" id="cd06170">
    <property type="entry name" value="LuxR_C_like"/>
    <property type="match status" value="1"/>
</dbReference>
<sequence>MINLIITDDHKIIRDGLKSLLRGEESIRVVGEASNGNELISLLATTPADVVLMDLNMPEKDGYETTKYLAEHYPKVKVLVLSMLDHESYVNRIINAGASGYILKNAGKEELRSAIQLVAAGTPYICSEVAMDLLKRSHAPASTSVSIPTTSGTKDLSKREMEVLALIAEGYTNAEIADKLFTSKRTVETHRQNLLEKTNSKNTATLIKYALQRGLIN</sequence>
<dbReference type="SMART" id="SM00448">
    <property type="entry name" value="REC"/>
    <property type="match status" value="1"/>
</dbReference>
<dbReference type="CDD" id="cd17535">
    <property type="entry name" value="REC_NarL-like"/>
    <property type="match status" value="1"/>
</dbReference>
<dbReference type="PANTHER" id="PTHR43214:SF43">
    <property type="entry name" value="TWO-COMPONENT RESPONSE REGULATOR"/>
    <property type="match status" value="1"/>
</dbReference>
<gene>
    <name evidence="6" type="ORF">ACFSKP_13980</name>
</gene>
<dbReference type="InterPro" id="IPR011006">
    <property type="entry name" value="CheY-like_superfamily"/>
</dbReference>
<dbReference type="InterPro" id="IPR000792">
    <property type="entry name" value="Tscrpt_reg_LuxR_C"/>
</dbReference>
<dbReference type="InterPro" id="IPR058245">
    <property type="entry name" value="NreC/VraR/RcsB-like_REC"/>
</dbReference>
<dbReference type="RefSeq" id="WP_250430303.1">
    <property type="nucleotide sequence ID" value="NZ_JALPRR010000003.1"/>
</dbReference>
<feature type="modified residue" description="4-aspartylphosphate" evidence="3">
    <location>
        <position position="54"/>
    </location>
</feature>
<comment type="caution">
    <text evidence="6">The sequence shown here is derived from an EMBL/GenBank/DDBJ whole genome shotgun (WGS) entry which is preliminary data.</text>
</comment>
<name>A0ABW5CY80_9BACT</name>
<dbReference type="SUPFAM" id="SSF46894">
    <property type="entry name" value="C-terminal effector domain of the bipartite response regulators"/>
    <property type="match status" value="1"/>
</dbReference>